<protein>
    <submittedName>
        <fullName evidence="2">Uncharacterized protein</fullName>
    </submittedName>
</protein>
<feature type="region of interest" description="Disordered" evidence="1">
    <location>
        <begin position="1"/>
        <end position="28"/>
    </location>
</feature>
<keyword evidence="3" id="KW-1185">Reference proteome</keyword>
<name>A0A8S9ZWE3_9BILA</name>
<sequence length="144" mass="16630">MDSGSSKENVEKIGNGQKVANNGQLGKRRKQATYRTFHTFNNRHDFLSWWTRTEQQYNWRSNSRHPHSKGMVEYYYCKRMRDLSCPALLRVIVEAKSGAVSLANADDRQHNHDCVEMSKSLLNVEPYQVQSARVINISATTSHQ</sequence>
<proteinExistence type="predicted"/>
<accession>A0A8S9ZWE3</accession>
<dbReference type="EMBL" id="JABEBT010000020">
    <property type="protein sequence ID" value="KAF7637447.1"/>
    <property type="molecule type" value="Genomic_DNA"/>
</dbReference>
<dbReference type="OrthoDB" id="5892043at2759"/>
<evidence type="ECO:0000256" key="1">
    <source>
        <dbReference type="SAM" id="MobiDB-lite"/>
    </source>
</evidence>
<gene>
    <name evidence="2" type="ORF">Mgra_00003190</name>
</gene>
<organism evidence="2 3">
    <name type="scientific">Meloidogyne graminicola</name>
    <dbReference type="NCBI Taxonomy" id="189291"/>
    <lineage>
        <taxon>Eukaryota</taxon>
        <taxon>Metazoa</taxon>
        <taxon>Ecdysozoa</taxon>
        <taxon>Nematoda</taxon>
        <taxon>Chromadorea</taxon>
        <taxon>Rhabditida</taxon>
        <taxon>Tylenchina</taxon>
        <taxon>Tylenchomorpha</taxon>
        <taxon>Tylenchoidea</taxon>
        <taxon>Meloidogynidae</taxon>
        <taxon>Meloidogyninae</taxon>
        <taxon>Meloidogyne</taxon>
    </lineage>
</organism>
<comment type="caution">
    <text evidence="2">The sequence shown here is derived from an EMBL/GenBank/DDBJ whole genome shotgun (WGS) entry which is preliminary data.</text>
</comment>
<dbReference type="Proteomes" id="UP000605970">
    <property type="component" value="Unassembled WGS sequence"/>
</dbReference>
<reference evidence="2" key="1">
    <citation type="journal article" date="2020" name="Ecol. Evol.">
        <title>Genome structure and content of the rice root-knot nematode (Meloidogyne graminicola).</title>
        <authorList>
            <person name="Phan N.T."/>
            <person name="Danchin E.G.J."/>
            <person name="Klopp C."/>
            <person name="Perfus-Barbeoch L."/>
            <person name="Kozlowski D.K."/>
            <person name="Koutsovoulos G.D."/>
            <person name="Lopez-Roques C."/>
            <person name="Bouchez O."/>
            <person name="Zahm M."/>
            <person name="Besnard G."/>
            <person name="Bellafiore S."/>
        </authorList>
    </citation>
    <scope>NUCLEOTIDE SEQUENCE</scope>
    <source>
        <strain evidence="2">VN-18</strain>
    </source>
</reference>
<evidence type="ECO:0000313" key="2">
    <source>
        <dbReference type="EMBL" id="KAF7637447.1"/>
    </source>
</evidence>
<dbReference type="AlphaFoldDB" id="A0A8S9ZWE3"/>
<evidence type="ECO:0000313" key="3">
    <source>
        <dbReference type="Proteomes" id="UP000605970"/>
    </source>
</evidence>